<dbReference type="GO" id="GO:0004674">
    <property type="term" value="F:protein serine/threonine kinase activity"/>
    <property type="evidence" value="ECO:0007669"/>
    <property type="project" value="UniProtKB-KW"/>
</dbReference>
<dbReference type="InterPro" id="IPR055414">
    <property type="entry name" value="LRR_R13L4/SHOC2-like"/>
</dbReference>
<keyword evidence="16 23" id="KW-1133">Transmembrane helix</keyword>
<evidence type="ECO:0000256" key="13">
    <source>
        <dbReference type="ARBA" id="ARBA00022741"/>
    </source>
</evidence>
<dbReference type="Pfam" id="PF00560">
    <property type="entry name" value="LRR_1"/>
    <property type="match status" value="2"/>
</dbReference>
<proteinExistence type="inferred from homology"/>
<dbReference type="Pfam" id="PF08263">
    <property type="entry name" value="LRRNT_2"/>
    <property type="match status" value="1"/>
</dbReference>
<evidence type="ECO:0000256" key="6">
    <source>
        <dbReference type="ARBA" id="ARBA00022527"/>
    </source>
</evidence>
<dbReference type="EC" id="2.7.11.1" evidence="4"/>
<feature type="transmembrane region" description="Helical" evidence="23">
    <location>
        <begin position="641"/>
        <end position="663"/>
    </location>
</feature>
<evidence type="ECO:0000256" key="18">
    <source>
        <dbReference type="ARBA" id="ARBA00023170"/>
    </source>
</evidence>
<evidence type="ECO:0000256" key="3">
    <source>
        <dbReference type="ARBA" id="ARBA00008684"/>
    </source>
</evidence>
<dbReference type="InterPro" id="IPR051716">
    <property type="entry name" value="Plant_RL_S/T_kinase"/>
</dbReference>
<feature type="domain" description="Protein kinase" evidence="25">
    <location>
        <begin position="696"/>
        <end position="999"/>
    </location>
</feature>
<feature type="chain" id="PRO_5012677457" description="non-specific serine/threonine protein kinase" evidence="24">
    <location>
        <begin position="20"/>
        <end position="1008"/>
    </location>
</feature>
<evidence type="ECO:0000256" key="23">
    <source>
        <dbReference type="SAM" id="Phobius"/>
    </source>
</evidence>
<keyword evidence="12" id="KW-0677">Repeat</keyword>
<keyword evidence="17 23" id="KW-0472">Membrane</keyword>
<dbReference type="PANTHER" id="PTHR48053:SF136">
    <property type="entry name" value="PROTEIN KINASE, PLANT-TYPE, PUTATIVE-RELATED"/>
    <property type="match status" value="1"/>
</dbReference>
<accession>A0A2C9W0X5</accession>
<evidence type="ECO:0000256" key="15">
    <source>
        <dbReference type="ARBA" id="ARBA00022840"/>
    </source>
</evidence>
<dbReference type="PROSITE" id="PS50011">
    <property type="entry name" value="PROTEIN_KINASE_DOM"/>
    <property type="match status" value="1"/>
</dbReference>
<reference evidence="27" key="1">
    <citation type="journal article" date="2016" name="Nat. Biotechnol.">
        <title>Sequencing wild and cultivated cassava and related species reveals extensive interspecific hybridization and genetic diversity.</title>
        <authorList>
            <person name="Bredeson J.V."/>
            <person name="Lyons J.B."/>
            <person name="Prochnik S.E."/>
            <person name="Wu G.A."/>
            <person name="Ha C.M."/>
            <person name="Edsinger-Gonzales E."/>
            <person name="Grimwood J."/>
            <person name="Schmutz J."/>
            <person name="Rabbi I.Y."/>
            <person name="Egesi C."/>
            <person name="Nauluvula P."/>
            <person name="Lebot V."/>
            <person name="Ndunguru J."/>
            <person name="Mkamilo G."/>
            <person name="Bart R.S."/>
            <person name="Setter T.L."/>
            <person name="Gleadow R.M."/>
            <person name="Kulakow P."/>
            <person name="Ferguson M.E."/>
            <person name="Rounsley S."/>
            <person name="Rokhsar D.S."/>
        </authorList>
    </citation>
    <scope>NUCLEOTIDE SEQUENCE [LARGE SCALE GENOMIC DNA]</scope>
    <source>
        <strain evidence="27">cv. AM560-2</strain>
    </source>
</reference>
<comment type="catalytic activity">
    <reaction evidence="21">
        <text>L-seryl-[protein] + ATP = O-phospho-L-seryl-[protein] + ADP + H(+)</text>
        <dbReference type="Rhea" id="RHEA:17989"/>
        <dbReference type="Rhea" id="RHEA-COMP:9863"/>
        <dbReference type="Rhea" id="RHEA-COMP:11604"/>
        <dbReference type="ChEBI" id="CHEBI:15378"/>
        <dbReference type="ChEBI" id="CHEBI:29999"/>
        <dbReference type="ChEBI" id="CHEBI:30616"/>
        <dbReference type="ChEBI" id="CHEBI:83421"/>
        <dbReference type="ChEBI" id="CHEBI:456216"/>
        <dbReference type="EC" id="2.7.11.1"/>
    </reaction>
</comment>
<dbReference type="FunFam" id="3.80.10.10:FF:000129">
    <property type="entry name" value="Leucine-rich repeat receptor-like kinase"/>
    <property type="match status" value="1"/>
</dbReference>
<dbReference type="EMBL" id="CM004390">
    <property type="protein sequence ID" value="OAY51461.1"/>
    <property type="molecule type" value="Genomic_DNA"/>
</dbReference>
<dbReference type="SUPFAM" id="SSF56112">
    <property type="entry name" value="Protein kinase-like (PK-like)"/>
    <property type="match status" value="1"/>
</dbReference>
<evidence type="ECO:0000256" key="12">
    <source>
        <dbReference type="ARBA" id="ARBA00022737"/>
    </source>
</evidence>
<dbReference type="CDD" id="cd14066">
    <property type="entry name" value="STKc_IRAK"/>
    <property type="match status" value="1"/>
</dbReference>
<evidence type="ECO:0000256" key="11">
    <source>
        <dbReference type="ARBA" id="ARBA00022729"/>
    </source>
</evidence>
<organism evidence="26 27">
    <name type="scientific">Manihot esculenta</name>
    <name type="common">Cassava</name>
    <name type="synonym">Jatropha manihot</name>
    <dbReference type="NCBI Taxonomy" id="3983"/>
    <lineage>
        <taxon>Eukaryota</taxon>
        <taxon>Viridiplantae</taxon>
        <taxon>Streptophyta</taxon>
        <taxon>Embryophyta</taxon>
        <taxon>Tracheophyta</taxon>
        <taxon>Spermatophyta</taxon>
        <taxon>Magnoliopsida</taxon>
        <taxon>eudicotyledons</taxon>
        <taxon>Gunneridae</taxon>
        <taxon>Pentapetalae</taxon>
        <taxon>rosids</taxon>
        <taxon>fabids</taxon>
        <taxon>Malpighiales</taxon>
        <taxon>Euphorbiaceae</taxon>
        <taxon>Crotonoideae</taxon>
        <taxon>Manihoteae</taxon>
        <taxon>Manihot</taxon>
    </lineage>
</organism>
<keyword evidence="13 22" id="KW-0547">Nucleotide-binding</keyword>
<dbReference type="GO" id="GO:0005524">
    <property type="term" value="F:ATP binding"/>
    <property type="evidence" value="ECO:0007669"/>
    <property type="project" value="UniProtKB-UniRule"/>
</dbReference>
<keyword evidence="9" id="KW-0808">Transferase</keyword>
<dbReference type="Pfam" id="PF00069">
    <property type="entry name" value="Pkinase"/>
    <property type="match status" value="1"/>
</dbReference>
<evidence type="ECO:0000256" key="8">
    <source>
        <dbReference type="ARBA" id="ARBA00022614"/>
    </source>
</evidence>
<dbReference type="Gramene" id="Manes.04G008600.1.v8.1">
    <property type="protein sequence ID" value="Manes.04G008600.1.v8.1.CDS"/>
    <property type="gene ID" value="Manes.04G008600.v8.1"/>
</dbReference>
<dbReference type="FunFam" id="3.80.10.10:FF:001655">
    <property type="entry name" value="Putative leucine-rich repeat receptor-like protein kinase family protein"/>
    <property type="match status" value="1"/>
</dbReference>
<keyword evidence="11 24" id="KW-0732">Signal</keyword>
<evidence type="ECO:0000256" key="14">
    <source>
        <dbReference type="ARBA" id="ARBA00022777"/>
    </source>
</evidence>
<dbReference type="Pfam" id="PF23598">
    <property type="entry name" value="LRR_14"/>
    <property type="match status" value="1"/>
</dbReference>
<sequence length="1008" mass="109641">MNLLLCFTLLIFCFRFICPLLETAALSIETDKQALISFKFQLSVESPNSLSSWDQSSSSPCNWTGVSCNRFGQRVIGLKLSRFGLSGSLSPNIGNLSFLQSLELQNNQLTGTIPEEICSLSGLRVLNLSSNSLQGSIPLNVSKLTELRILDMSMNQITGRIPVELTSITTMQALNLGRNLLSGTIPPSIGNLSSLETLILGTNSLSGMIPSDLSNLRNLKVLDLTINNLTGTVPSTIYNMSSLVDLALASNQLWGKIPSDIGETLPNLLVFNLCFNKFTGTIPGSLHNLTNIKVIRIAHTLLEGTIPPGLGNLPFLEMYNIGFNRIASSGYNGLGFITSLTNSTRLRFLAFDGNLLQGVIPESIGNLSRDLLKLYMGGNHIYGSIPASIGNLSSLTLLNLSYNSITGEIPTEIGQLENMQELVLAGNRIAGRIPDSLGNLQKLNQIDLSGNELVGRIPTTFGNFHSLLSMDLSKNKLNGTIPKEILRLQSLSMNLNLSNNFLSGNLSEGIELLDSVVIIDLSSNLLSGNIPGSLKNCKSLEEFYINRNTFSGPIPSSLAEMKGLEILDLSYNNLSGSIPLDLGKLQALQSLNLAFNDLEGVVPCDGVFTNLSRVQLEGNLKLSKQTPCHNSQARGRKQIKVYIIILIVVTLALCFSAGSFFYIRRNKEKIAQSPSSIKEQHQLVSYHELRQATGNFNDQNLIGSGSFGSVYKGCLGDGSDVAIKVLDVKQVGFKKSFVAECEALRNVRHRNLVKLITSCSGVDFKNEEFLALVYEFLGNGNLEDWIKDKRKKEDGDGLNLVERLNVGIDVASAIDYLHHDCEVPVVHCDLKPSNILLDEDLTAKVGDFGLARLLMEELGDQTSISSTHVLKGSIGYIPPEYGLGVKPSTAGDAYSFGVLLLELFTGKSPIDESLMGEQNLVGWVQSAFPGRILQVLDPELLLLMDNLSHDGRTINSEVQRECAITVLGIGLSCTASSPDSRISMRNALRKLKAARDNLLNHVPMLKGF</sequence>
<dbReference type="InterPro" id="IPR032675">
    <property type="entry name" value="LRR_dom_sf"/>
</dbReference>
<evidence type="ECO:0000256" key="17">
    <source>
        <dbReference type="ARBA" id="ARBA00023136"/>
    </source>
</evidence>
<dbReference type="PROSITE" id="PS00108">
    <property type="entry name" value="PROTEIN_KINASE_ST"/>
    <property type="match status" value="1"/>
</dbReference>
<keyword evidence="15 22" id="KW-0067">ATP-binding</keyword>
<dbReference type="Gene3D" id="3.80.10.10">
    <property type="entry name" value="Ribonuclease Inhibitor"/>
    <property type="match status" value="3"/>
</dbReference>
<dbReference type="InterPro" id="IPR003591">
    <property type="entry name" value="Leu-rich_rpt_typical-subtyp"/>
</dbReference>
<keyword evidence="19" id="KW-0325">Glycoprotein</keyword>
<comment type="caution">
    <text evidence="26">The sequence shown here is derived from an EMBL/GenBank/DDBJ whole genome shotgun (WGS) entry which is preliminary data.</text>
</comment>
<evidence type="ECO:0000256" key="22">
    <source>
        <dbReference type="PROSITE-ProRule" id="PRU10141"/>
    </source>
</evidence>
<evidence type="ECO:0000313" key="27">
    <source>
        <dbReference type="Proteomes" id="UP000091857"/>
    </source>
</evidence>
<evidence type="ECO:0000256" key="24">
    <source>
        <dbReference type="SAM" id="SignalP"/>
    </source>
</evidence>
<evidence type="ECO:0000256" key="2">
    <source>
        <dbReference type="ARBA" id="ARBA00004479"/>
    </source>
</evidence>
<feature type="signal peptide" evidence="24">
    <location>
        <begin position="1"/>
        <end position="19"/>
    </location>
</feature>
<evidence type="ECO:0000256" key="4">
    <source>
        <dbReference type="ARBA" id="ARBA00012513"/>
    </source>
</evidence>
<dbReference type="PANTHER" id="PTHR48053">
    <property type="entry name" value="LEUCINE RICH REPEAT FAMILY PROTEIN, EXPRESSED"/>
    <property type="match status" value="1"/>
</dbReference>
<dbReference type="Gene3D" id="1.10.510.10">
    <property type="entry name" value="Transferase(Phosphotransferase) domain 1"/>
    <property type="match status" value="1"/>
</dbReference>
<evidence type="ECO:0000256" key="9">
    <source>
        <dbReference type="ARBA" id="ARBA00022679"/>
    </source>
</evidence>
<dbReference type="FunFam" id="3.80.10.10:FF:000299">
    <property type="entry name" value="Piriformospora indica-insensitive protein 2"/>
    <property type="match status" value="1"/>
</dbReference>
<keyword evidence="7" id="KW-0597">Phosphoprotein</keyword>
<dbReference type="InterPro" id="IPR000719">
    <property type="entry name" value="Prot_kinase_dom"/>
</dbReference>
<name>A0A2C9W0X5_MANES</name>
<dbReference type="FunFam" id="3.80.10.10:FF:000288">
    <property type="entry name" value="LRR receptor-like serine/threonine-protein kinase EFR"/>
    <property type="match status" value="1"/>
</dbReference>
<keyword evidence="10 23" id="KW-0812">Transmembrane</keyword>
<dbReference type="Pfam" id="PF13855">
    <property type="entry name" value="LRR_8"/>
    <property type="match status" value="2"/>
</dbReference>
<dbReference type="InterPro" id="IPR017441">
    <property type="entry name" value="Protein_kinase_ATP_BS"/>
</dbReference>
<dbReference type="FunFam" id="1.10.510.10:FF:000358">
    <property type="entry name" value="Putative leucine-rich repeat receptor-like serine/threonine-protein kinase"/>
    <property type="match status" value="1"/>
</dbReference>
<comment type="similarity">
    <text evidence="3">Belongs to the protein kinase superfamily. Ser/Thr protein kinase family.</text>
</comment>
<keyword evidence="6" id="KW-0723">Serine/threonine-protein kinase</keyword>
<evidence type="ECO:0000256" key="19">
    <source>
        <dbReference type="ARBA" id="ARBA00023180"/>
    </source>
</evidence>
<dbReference type="InterPro" id="IPR011009">
    <property type="entry name" value="Kinase-like_dom_sf"/>
</dbReference>
<evidence type="ECO:0000313" key="26">
    <source>
        <dbReference type="EMBL" id="OAY51461.1"/>
    </source>
</evidence>
<protein>
    <recommendedName>
        <fullName evidence="4">non-specific serine/threonine protein kinase</fullName>
        <ecNumber evidence="4">2.7.11.1</ecNumber>
    </recommendedName>
</protein>
<dbReference type="GO" id="GO:0005886">
    <property type="term" value="C:plasma membrane"/>
    <property type="evidence" value="ECO:0007669"/>
    <property type="project" value="UniProtKB-SubCell"/>
</dbReference>
<dbReference type="AlphaFoldDB" id="A0A2C9W0X5"/>
<dbReference type="InterPro" id="IPR008271">
    <property type="entry name" value="Ser/Thr_kinase_AS"/>
</dbReference>
<dbReference type="InterPro" id="IPR001611">
    <property type="entry name" value="Leu-rich_rpt"/>
</dbReference>
<evidence type="ECO:0000256" key="20">
    <source>
        <dbReference type="ARBA" id="ARBA00047899"/>
    </source>
</evidence>
<keyword evidence="8" id="KW-0433">Leucine-rich repeat</keyword>
<gene>
    <name evidence="26" type="ORF">MANES_04G008600v8</name>
</gene>
<keyword evidence="5" id="KW-1003">Cell membrane</keyword>
<dbReference type="InterPro" id="IPR013210">
    <property type="entry name" value="LRR_N_plant-typ"/>
</dbReference>
<evidence type="ECO:0000256" key="21">
    <source>
        <dbReference type="ARBA" id="ARBA00048679"/>
    </source>
</evidence>
<evidence type="ECO:0000256" key="1">
    <source>
        <dbReference type="ARBA" id="ARBA00004162"/>
    </source>
</evidence>
<dbReference type="Proteomes" id="UP000091857">
    <property type="component" value="Chromosome 4"/>
</dbReference>
<feature type="binding site" evidence="22">
    <location>
        <position position="724"/>
    </location>
    <ligand>
        <name>ATP</name>
        <dbReference type="ChEBI" id="CHEBI:30616"/>
    </ligand>
</feature>
<dbReference type="SUPFAM" id="SSF52058">
    <property type="entry name" value="L domain-like"/>
    <property type="match status" value="3"/>
</dbReference>
<keyword evidence="27" id="KW-1185">Reference proteome</keyword>
<dbReference type="Gene3D" id="3.30.200.20">
    <property type="entry name" value="Phosphorylase Kinase, domain 1"/>
    <property type="match status" value="1"/>
</dbReference>
<evidence type="ECO:0000256" key="7">
    <source>
        <dbReference type="ARBA" id="ARBA00022553"/>
    </source>
</evidence>
<comment type="catalytic activity">
    <reaction evidence="20">
        <text>L-threonyl-[protein] + ATP = O-phospho-L-threonyl-[protein] + ADP + H(+)</text>
        <dbReference type="Rhea" id="RHEA:46608"/>
        <dbReference type="Rhea" id="RHEA-COMP:11060"/>
        <dbReference type="Rhea" id="RHEA-COMP:11605"/>
        <dbReference type="ChEBI" id="CHEBI:15378"/>
        <dbReference type="ChEBI" id="CHEBI:30013"/>
        <dbReference type="ChEBI" id="CHEBI:30616"/>
        <dbReference type="ChEBI" id="CHEBI:61977"/>
        <dbReference type="ChEBI" id="CHEBI:456216"/>
        <dbReference type="EC" id="2.7.11.1"/>
    </reaction>
</comment>
<dbReference type="PROSITE" id="PS00107">
    <property type="entry name" value="PROTEIN_KINASE_ATP"/>
    <property type="match status" value="1"/>
</dbReference>
<evidence type="ECO:0000256" key="10">
    <source>
        <dbReference type="ARBA" id="ARBA00022692"/>
    </source>
</evidence>
<dbReference type="FunFam" id="3.30.200.20:FF:000432">
    <property type="entry name" value="LRR receptor-like serine/threonine-protein kinase EFR"/>
    <property type="match status" value="1"/>
</dbReference>
<dbReference type="SMART" id="SM00369">
    <property type="entry name" value="LRR_TYP"/>
    <property type="match status" value="11"/>
</dbReference>
<keyword evidence="18" id="KW-0675">Receptor</keyword>
<comment type="subcellular location">
    <subcellularLocation>
        <location evidence="1">Cell membrane</location>
        <topology evidence="1">Single-pass membrane protein</topology>
    </subcellularLocation>
    <subcellularLocation>
        <location evidence="2">Membrane</location>
        <topology evidence="2">Single-pass type I membrane protein</topology>
    </subcellularLocation>
</comment>
<dbReference type="PROSITE" id="PS51450">
    <property type="entry name" value="LRR"/>
    <property type="match status" value="1"/>
</dbReference>
<keyword evidence="14" id="KW-0418">Kinase</keyword>
<evidence type="ECO:0000259" key="25">
    <source>
        <dbReference type="PROSITE" id="PS50011"/>
    </source>
</evidence>
<evidence type="ECO:0000256" key="5">
    <source>
        <dbReference type="ARBA" id="ARBA00022475"/>
    </source>
</evidence>
<dbReference type="OrthoDB" id="846989at2759"/>
<evidence type="ECO:0000256" key="16">
    <source>
        <dbReference type="ARBA" id="ARBA00022989"/>
    </source>
</evidence>
<dbReference type="SMART" id="SM00220">
    <property type="entry name" value="S_TKc"/>
    <property type="match status" value="1"/>
</dbReference>
<dbReference type="OMA" id="IQIIRMA"/>